<feature type="compositionally biased region" description="Low complexity" evidence="2">
    <location>
        <begin position="199"/>
        <end position="208"/>
    </location>
</feature>
<evidence type="ECO:0000313" key="3">
    <source>
        <dbReference type="EMBL" id="ELR13663.1"/>
    </source>
</evidence>
<dbReference type="SUPFAM" id="SSF52047">
    <property type="entry name" value="RNI-like"/>
    <property type="match status" value="2"/>
</dbReference>
<evidence type="ECO:0000313" key="4">
    <source>
        <dbReference type="Proteomes" id="UP000011083"/>
    </source>
</evidence>
<evidence type="ECO:0000256" key="1">
    <source>
        <dbReference type="ARBA" id="ARBA00022737"/>
    </source>
</evidence>
<dbReference type="SMART" id="SM00368">
    <property type="entry name" value="LRR_RI"/>
    <property type="match status" value="16"/>
</dbReference>
<feature type="region of interest" description="Disordered" evidence="2">
    <location>
        <begin position="567"/>
        <end position="636"/>
    </location>
</feature>
<feature type="region of interest" description="Disordered" evidence="2">
    <location>
        <begin position="196"/>
        <end position="227"/>
    </location>
</feature>
<dbReference type="InterPro" id="IPR052201">
    <property type="entry name" value="LRR-containing_regulator"/>
</dbReference>
<feature type="compositionally biased region" description="Polar residues" evidence="2">
    <location>
        <begin position="621"/>
        <end position="633"/>
    </location>
</feature>
<dbReference type="PANTHER" id="PTHR24111:SF0">
    <property type="entry name" value="LEUCINE-RICH REPEAT-CONTAINING PROTEIN"/>
    <property type="match status" value="1"/>
</dbReference>
<keyword evidence="1" id="KW-0677">Repeat</keyword>
<name>L8GLS6_ACACF</name>
<dbReference type="OrthoDB" id="17973at2759"/>
<feature type="compositionally biased region" description="Basic residues" evidence="2">
    <location>
        <begin position="1197"/>
        <end position="1207"/>
    </location>
</feature>
<dbReference type="PANTHER" id="PTHR24111">
    <property type="entry name" value="LEUCINE-RICH REPEAT-CONTAINING PROTEIN 34"/>
    <property type="match status" value="1"/>
</dbReference>
<keyword evidence="4" id="KW-1185">Reference proteome</keyword>
<dbReference type="KEGG" id="acan:ACA1_038480"/>
<evidence type="ECO:0000256" key="2">
    <source>
        <dbReference type="SAM" id="MobiDB-lite"/>
    </source>
</evidence>
<dbReference type="RefSeq" id="XP_004335676.1">
    <property type="nucleotide sequence ID" value="XM_004335628.1"/>
</dbReference>
<dbReference type="Proteomes" id="UP000011083">
    <property type="component" value="Unassembled WGS sequence"/>
</dbReference>
<proteinExistence type="predicted"/>
<feature type="region of interest" description="Disordered" evidence="2">
    <location>
        <begin position="1161"/>
        <end position="1207"/>
    </location>
</feature>
<dbReference type="VEuPathDB" id="AmoebaDB:ACA1_038480"/>
<dbReference type="GeneID" id="14914226"/>
<feature type="compositionally biased region" description="Basic residues" evidence="2">
    <location>
        <begin position="1302"/>
        <end position="1315"/>
    </location>
</feature>
<accession>L8GLS6</accession>
<feature type="compositionally biased region" description="Basic and acidic residues" evidence="2">
    <location>
        <begin position="1316"/>
        <end position="1334"/>
    </location>
</feature>
<feature type="region of interest" description="Disordered" evidence="2">
    <location>
        <begin position="1245"/>
        <end position="1265"/>
    </location>
</feature>
<feature type="region of interest" description="Disordered" evidence="2">
    <location>
        <begin position="1295"/>
        <end position="1342"/>
    </location>
</feature>
<dbReference type="Pfam" id="PF13516">
    <property type="entry name" value="LRR_6"/>
    <property type="match status" value="11"/>
</dbReference>
<feature type="compositionally biased region" description="Acidic residues" evidence="2">
    <location>
        <begin position="1246"/>
        <end position="1260"/>
    </location>
</feature>
<sequence length="1544" mass="168383">MEEGYEQHAAPYVRLPLAAVHKCGEAVIRGAHLTSARFPDPATILREAISLFSLLPAPITAVDESLKHEDDDQEALQVLEEVVKRAHDTFIELVWSQQAYSSFWSPHPSQAGGGGTASQRSTKQAASYFRRDPWPLLRAHFVARMARTPIPAAAATVNGEKGLVLCLDLEGLWKLLVEEYWWRWFASVSAEDAGSASQPASPRHSVPSSPVPSSPATAGGHSLRTSTGGGCGHPPSCVCFNLSSLSSTSSSPRGWHLGGMNRTRHSFTCFLLFGTLWARELAPFLSPSHLQKGAVAPGDHFLLIDVDNCAKDFVESSVPSHVKIYGFCGAGYSQGSASPAFHRLTEKGIMHLIPCPVGTSSPGSDDERSAAERSVGGRAMADFFNAFYDNGCDRKYKNAADYLLSMFAGVIHVLFPMDVPIWILSHDDGLENTAEAVWCRGREAGRVPTKHITDHSLWTIVRHDALLRSAPLHPPMVPSSGPSHAAAAAAYVDGYGEGFLGWGLSEEATFGRGGSLTGFMDNAWTNHYDVAIRRVVPRAQYDALFPAAPPATGTTIAVLPMTASMSADPAQELSIGTNTRKRRQREDEAADRAQIKERNGHSPPKEKRHRENDDEGDADQGASQRPQVEQQHISFGERVSVQWNGSRYERSVLKKDHVITRAGDTKDPLPHHVVPAISLPASGHVNLTLRGHRFSSKGIALLGEVLSVPSVVVKSLDLRGNRLGDGGIDRLADLLCTGALGRQLTSLDIRGNEIDDRGTVDLARFLATTDTLRYFDLRWNKVGVVGARAVAQALAHNTSVGIVNLRENRLGMDGVMTLADFLLTNRSVYSLDLRANISPPTEMNYRIGESGDEAIKYLGALLKLNSTVTHLDLCSNSIGSEGAMALASALEFRSSLYILHLDFNKIDFAGVRALGRSLLVNQSLLVLTLAHNFLEDDAVCALAKALATNATLTKLDLQKNHVSNKGASALAEALKTNQTLTELYLSYNGVGDAGAYRLADALKHNDGLLSLELENNKITSRGGKAFASMLARNTTLRFFNLSGNLITDEGLTAISRALMSNRASSLLDLQVSGVDGRDECWDVLREMLRHNRRLLRLDVSSNPLYHPLCGRRPARFAVRDSSPDDDEALRSRWKDKRSFLRSSGGSGAVVPLLAISPPSPASVQAGGLMSPPQSAPARNRYQADGGNRHQVDTTNARHPHHHHQYHPHNRLRNTFLLEWLQLEPVAAQADEVSAAIAERSSHIELLCEEEDSEEDDDDGDERASRGPYNICRILEENTSLVWLVMANANLHMNSAAAAASKPKPRGKRGRRLARKAARERLETVDSNQDEVREDKEEEEETFTMDEELITDEDGEDQDAVKRTTQSYRFMRSLSRALARNGNLTSLDLSWNRLDAATIAPLAEALDNRRQANAGLSLLTTLVLRGNRLQDEGVAVLARSLLNNCTVTTLNLDTNRITDEGIKAVEDLVAGNEVLAFLSLVSNGIKGEGLLALGAALRHNRSIVKLSLERNPLEREAVAAFWQLLASVNLQRGPTSDVEFVNIGI</sequence>
<dbReference type="InterPro" id="IPR001611">
    <property type="entry name" value="Leu-rich_rpt"/>
</dbReference>
<feature type="compositionally biased region" description="Basic and acidic residues" evidence="2">
    <location>
        <begin position="584"/>
        <end position="612"/>
    </location>
</feature>
<gene>
    <name evidence="3" type="ORF">ACA1_038480</name>
</gene>
<organism evidence="3 4">
    <name type="scientific">Acanthamoeba castellanii (strain ATCC 30010 / Neff)</name>
    <dbReference type="NCBI Taxonomy" id="1257118"/>
    <lineage>
        <taxon>Eukaryota</taxon>
        <taxon>Amoebozoa</taxon>
        <taxon>Discosea</taxon>
        <taxon>Longamoebia</taxon>
        <taxon>Centramoebida</taxon>
        <taxon>Acanthamoebidae</taxon>
        <taxon>Acanthamoeba</taxon>
    </lineage>
</organism>
<dbReference type="Gene3D" id="3.80.10.10">
    <property type="entry name" value="Ribonuclease Inhibitor"/>
    <property type="match status" value="5"/>
</dbReference>
<dbReference type="EMBL" id="KB008087">
    <property type="protein sequence ID" value="ELR13663.1"/>
    <property type="molecule type" value="Genomic_DNA"/>
</dbReference>
<protein>
    <submittedName>
        <fullName evidence="3">Leucine rich repeat containing protein</fullName>
    </submittedName>
</protein>
<dbReference type="InterPro" id="IPR032675">
    <property type="entry name" value="LRR_dom_sf"/>
</dbReference>
<reference evidence="3 4" key="1">
    <citation type="journal article" date="2013" name="Genome Biol.">
        <title>Genome of Acanthamoeba castellanii highlights extensive lateral gene transfer and early evolution of tyrosine kinase signaling.</title>
        <authorList>
            <person name="Clarke M."/>
            <person name="Lohan A.J."/>
            <person name="Liu B."/>
            <person name="Lagkouvardos I."/>
            <person name="Roy S."/>
            <person name="Zafar N."/>
            <person name="Bertelli C."/>
            <person name="Schilde C."/>
            <person name="Kianianmomeni A."/>
            <person name="Burglin T.R."/>
            <person name="Frech C."/>
            <person name="Turcotte B."/>
            <person name="Kopec K.O."/>
            <person name="Synnott J.M."/>
            <person name="Choo C."/>
            <person name="Paponov I."/>
            <person name="Finkler A."/>
            <person name="Soon Heng Tan C."/>
            <person name="Hutchins A.P."/>
            <person name="Weinmeier T."/>
            <person name="Rattei T."/>
            <person name="Chu J.S."/>
            <person name="Gimenez G."/>
            <person name="Irimia M."/>
            <person name="Rigden D.J."/>
            <person name="Fitzpatrick D.A."/>
            <person name="Lorenzo-Morales J."/>
            <person name="Bateman A."/>
            <person name="Chiu C.H."/>
            <person name="Tang P."/>
            <person name="Hegemann P."/>
            <person name="Fromm H."/>
            <person name="Raoult D."/>
            <person name="Greub G."/>
            <person name="Miranda-Saavedra D."/>
            <person name="Chen N."/>
            <person name="Nash P."/>
            <person name="Ginger M.L."/>
            <person name="Horn M."/>
            <person name="Schaap P."/>
            <person name="Caler L."/>
            <person name="Loftus B."/>
        </authorList>
    </citation>
    <scope>NUCLEOTIDE SEQUENCE [LARGE SCALE GENOMIC DNA]</scope>
    <source>
        <strain evidence="3 4">Neff</strain>
    </source>
</reference>